<keyword evidence="1" id="KW-1133">Transmembrane helix</keyword>
<dbReference type="OrthoDB" id="5824408at2759"/>
<comment type="caution">
    <text evidence="2">The sequence shown here is derived from an EMBL/GenBank/DDBJ whole genome shotgun (WGS) entry which is preliminary data.</text>
</comment>
<sequence>MFFFSLTWAVINSSKRKTVLDIVLTILWSLTAFTYFVGLWAGYDDGDLIFAAKLRAQGLPVAAYNMREYFASINLEHESARQYNNGFAVAITPKKD</sequence>
<dbReference type="EMBL" id="CAKAEH010001309">
    <property type="protein sequence ID" value="CAG9534424.1"/>
    <property type="molecule type" value="Genomic_DNA"/>
</dbReference>
<accession>A0A8J2LW78</accession>
<feature type="transmembrane region" description="Helical" evidence="1">
    <location>
        <begin position="26"/>
        <end position="43"/>
    </location>
</feature>
<gene>
    <name evidence="2" type="ORF">CJOHNSTONI_LOCUS4564</name>
</gene>
<protein>
    <submittedName>
        <fullName evidence="2">Uncharacterized protein</fullName>
    </submittedName>
</protein>
<evidence type="ECO:0000313" key="2">
    <source>
        <dbReference type="EMBL" id="CAG9534424.1"/>
    </source>
</evidence>
<keyword evidence="1" id="KW-0812">Transmembrane</keyword>
<evidence type="ECO:0000256" key="1">
    <source>
        <dbReference type="SAM" id="Phobius"/>
    </source>
</evidence>
<proteinExistence type="predicted"/>
<organism evidence="2 3">
    <name type="scientific">Cercopithifilaria johnstoni</name>
    <dbReference type="NCBI Taxonomy" id="2874296"/>
    <lineage>
        <taxon>Eukaryota</taxon>
        <taxon>Metazoa</taxon>
        <taxon>Ecdysozoa</taxon>
        <taxon>Nematoda</taxon>
        <taxon>Chromadorea</taxon>
        <taxon>Rhabditida</taxon>
        <taxon>Spirurina</taxon>
        <taxon>Spiruromorpha</taxon>
        <taxon>Filarioidea</taxon>
        <taxon>Onchocercidae</taxon>
        <taxon>Cercopithifilaria</taxon>
    </lineage>
</organism>
<evidence type="ECO:0000313" key="3">
    <source>
        <dbReference type="Proteomes" id="UP000746747"/>
    </source>
</evidence>
<dbReference type="Proteomes" id="UP000746747">
    <property type="component" value="Unassembled WGS sequence"/>
</dbReference>
<name>A0A8J2LW78_9BILA</name>
<keyword evidence="1" id="KW-0472">Membrane</keyword>
<dbReference type="AlphaFoldDB" id="A0A8J2LW78"/>
<keyword evidence="3" id="KW-1185">Reference proteome</keyword>
<reference evidence="2" key="1">
    <citation type="submission" date="2021-09" db="EMBL/GenBank/DDBJ databases">
        <authorList>
            <consortium name="Pathogen Informatics"/>
        </authorList>
    </citation>
    <scope>NUCLEOTIDE SEQUENCE</scope>
</reference>